<evidence type="ECO:0000313" key="9">
    <source>
        <dbReference type="Proteomes" id="UP001331761"/>
    </source>
</evidence>
<dbReference type="Pfam" id="PF00225">
    <property type="entry name" value="Kinesin"/>
    <property type="match status" value="1"/>
</dbReference>
<reference evidence="8 9" key="1">
    <citation type="submission" date="2019-10" db="EMBL/GenBank/DDBJ databases">
        <title>Assembly and Annotation for the nematode Trichostrongylus colubriformis.</title>
        <authorList>
            <person name="Martin J."/>
        </authorList>
    </citation>
    <scope>NUCLEOTIDE SEQUENCE [LARGE SCALE GENOMIC DNA]</scope>
    <source>
        <strain evidence="8">G859</strain>
        <tissue evidence="8">Whole worm</tissue>
    </source>
</reference>
<dbReference type="GO" id="GO:0007018">
    <property type="term" value="P:microtubule-based movement"/>
    <property type="evidence" value="ECO:0007669"/>
    <property type="project" value="InterPro"/>
</dbReference>
<evidence type="ECO:0000259" key="7">
    <source>
        <dbReference type="PROSITE" id="PS50067"/>
    </source>
</evidence>
<dbReference type="InterPro" id="IPR001752">
    <property type="entry name" value="Kinesin_motor_dom"/>
</dbReference>
<evidence type="ECO:0000256" key="5">
    <source>
        <dbReference type="PROSITE-ProRule" id="PRU00283"/>
    </source>
</evidence>
<dbReference type="PANTHER" id="PTHR47972:SF30">
    <property type="entry name" value="KINESIN MOTOR DOMAIN-CONTAINING PROTEIN"/>
    <property type="match status" value="1"/>
</dbReference>
<evidence type="ECO:0000256" key="4">
    <source>
        <dbReference type="ARBA" id="ARBA00023212"/>
    </source>
</evidence>
<dbReference type="EMBL" id="WIXE01000410">
    <property type="protein sequence ID" value="KAK5986614.1"/>
    <property type="molecule type" value="Genomic_DNA"/>
</dbReference>
<comment type="similarity">
    <text evidence="5">Belongs to the TRAFAC class myosin-kinesin ATPase superfamily. Kinesin family.</text>
</comment>
<dbReference type="GO" id="GO:0015630">
    <property type="term" value="C:microtubule cytoskeleton"/>
    <property type="evidence" value="ECO:0007669"/>
    <property type="project" value="TreeGrafter"/>
</dbReference>
<dbReference type="SUPFAM" id="SSF52540">
    <property type="entry name" value="P-loop containing nucleoside triphosphate hydrolases"/>
    <property type="match status" value="1"/>
</dbReference>
<organism evidence="8 9">
    <name type="scientific">Trichostrongylus colubriformis</name>
    <name type="common">Black scour worm</name>
    <dbReference type="NCBI Taxonomy" id="6319"/>
    <lineage>
        <taxon>Eukaryota</taxon>
        <taxon>Metazoa</taxon>
        <taxon>Ecdysozoa</taxon>
        <taxon>Nematoda</taxon>
        <taxon>Chromadorea</taxon>
        <taxon>Rhabditida</taxon>
        <taxon>Rhabditina</taxon>
        <taxon>Rhabditomorpha</taxon>
        <taxon>Strongyloidea</taxon>
        <taxon>Trichostrongylidae</taxon>
        <taxon>Trichostrongylus</taxon>
    </lineage>
</organism>
<gene>
    <name evidence="8" type="ORF">GCK32_007381</name>
</gene>
<keyword evidence="4" id="KW-0963">Cytoplasm</keyword>
<dbReference type="SMART" id="SM00129">
    <property type="entry name" value="KISc"/>
    <property type="match status" value="1"/>
</dbReference>
<keyword evidence="4" id="KW-0206">Cytoskeleton</keyword>
<keyword evidence="2 5" id="KW-0547">Nucleotide-binding</keyword>
<feature type="binding site" evidence="5">
    <location>
        <begin position="352"/>
        <end position="359"/>
    </location>
    <ligand>
        <name>ATP</name>
        <dbReference type="ChEBI" id="CHEBI:30616"/>
    </ligand>
</feature>
<sequence>MEGDRASPVPKVLGSSRSNIPRPAPTKAVPPASATVQAARNLKRRSIEHFNKALSGTPAVKKMALSTLSTPRYSVTRPLPDSMRTGRATMAVPGGQPRYLQTTAASTRRVAPPATTRTKPSPTPSAINRRSASLPRESAEVVEMKAKIVQLEGELLKNKTELELLKSQLTLKDQNLEMLQTSLKCLQDTIAFKDAQLNTIQMALDAEKGKSTMMQVTLDAKDSENAHLKHELCERMEDIGRLTSQLAAKRDELREKDENMRLLHNTVVDLKGQIRVAVRVRPPLGKEQDVPVNHLSYPGVSSIKLDQGKGSQSFEFQRVFGPNMSQARVFNDVEELIMSCLHGYNVSIIAYGQTGSGKTHTMRGGEGESEGIIPRAVKFLFQSREKLADLDWKFEFKASFIEVYNEEVYDLLGERKKLDVKMGSGNTSVTGLKYNEINAIDDIENILAVTDRTRSTAATKCNEQSSRSHAVFELSVQGYNKTSGASRHACLHLVDLAGSERVKESGAEGDRFKEMTYINSALSNLQNCIRSQLNKNPHIPYRNSKLTMILRDSLGAGNSKTLVIVTLNPAVSQIAETKRSLEFAQKMSMTKIGSAKKQEQ</sequence>
<name>A0AAN8J3Q1_TRICO</name>
<dbReference type="GO" id="GO:0005524">
    <property type="term" value="F:ATP binding"/>
    <property type="evidence" value="ECO:0007669"/>
    <property type="project" value="UniProtKB-UniRule"/>
</dbReference>
<dbReference type="PROSITE" id="PS50067">
    <property type="entry name" value="KINESIN_MOTOR_2"/>
    <property type="match status" value="1"/>
</dbReference>
<dbReference type="Proteomes" id="UP001331761">
    <property type="component" value="Unassembled WGS sequence"/>
</dbReference>
<protein>
    <submittedName>
        <fullName evidence="8">Kinesin like protein-15</fullName>
    </submittedName>
</protein>
<dbReference type="AlphaFoldDB" id="A0AAN8J3Q1"/>
<dbReference type="PANTHER" id="PTHR47972">
    <property type="entry name" value="KINESIN-LIKE PROTEIN KLP-3"/>
    <property type="match status" value="1"/>
</dbReference>
<dbReference type="GO" id="GO:0008017">
    <property type="term" value="F:microtubule binding"/>
    <property type="evidence" value="ECO:0007669"/>
    <property type="project" value="InterPro"/>
</dbReference>
<dbReference type="InterPro" id="IPR027417">
    <property type="entry name" value="P-loop_NTPase"/>
</dbReference>
<evidence type="ECO:0000256" key="1">
    <source>
        <dbReference type="ARBA" id="ARBA00004245"/>
    </source>
</evidence>
<accession>A0AAN8J3Q1</accession>
<comment type="subcellular location">
    <subcellularLocation>
        <location evidence="1">Cytoplasm</location>
        <location evidence="1">Cytoskeleton</location>
    </subcellularLocation>
</comment>
<feature type="compositionally biased region" description="Low complexity" evidence="6">
    <location>
        <begin position="102"/>
        <end position="120"/>
    </location>
</feature>
<feature type="domain" description="Kinesin motor" evidence="7">
    <location>
        <begin position="273"/>
        <end position="590"/>
    </location>
</feature>
<keyword evidence="5" id="KW-0505">Motor protein</keyword>
<feature type="region of interest" description="Disordered" evidence="6">
    <location>
        <begin position="1"/>
        <end position="36"/>
    </location>
</feature>
<keyword evidence="9" id="KW-1185">Reference proteome</keyword>
<dbReference type="GO" id="GO:0003777">
    <property type="term" value="F:microtubule motor activity"/>
    <property type="evidence" value="ECO:0007669"/>
    <property type="project" value="InterPro"/>
</dbReference>
<keyword evidence="3 5" id="KW-0067">ATP-binding</keyword>
<evidence type="ECO:0000256" key="3">
    <source>
        <dbReference type="ARBA" id="ARBA00022840"/>
    </source>
</evidence>
<proteinExistence type="inferred from homology"/>
<feature type="region of interest" description="Disordered" evidence="6">
    <location>
        <begin position="75"/>
        <end position="138"/>
    </location>
</feature>
<dbReference type="InterPro" id="IPR036961">
    <property type="entry name" value="Kinesin_motor_dom_sf"/>
</dbReference>
<dbReference type="PRINTS" id="PR00380">
    <property type="entry name" value="KINESINHEAVY"/>
</dbReference>
<dbReference type="Gene3D" id="3.40.850.10">
    <property type="entry name" value="Kinesin motor domain"/>
    <property type="match status" value="1"/>
</dbReference>
<dbReference type="InterPro" id="IPR027640">
    <property type="entry name" value="Kinesin-like_fam"/>
</dbReference>
<comment type="caution">
    <text evidence="8">The sequence shown here is derived from an EMBL/GenBank/DDBJ whole genome shotgun (WGS) entry which is preliminary data.</text>
</comment>
<evidence type="ECO:0000256" key="2">
    <source>
        <dbReference type="ARBA" id="ARBA00022741"/>
    </source>
</evidence>
<evidence type="ECO:0000256" key="6">
    <source>
        <dbReference type="SAM" id="MobiDB-lite"/>
    </source>
</evidence>
<evidence type="ECO:0000313" key="8">
    <source>
        <dbReference type="EMBL" id="KAK5986614.1"/>
    </source>
</evidence>